<proteinExistence type="predicted"/>
<organism evidence="1">
    <name type="scientific">Rhizophora mucronata</name>
    <name type="common">Asiatic mangrove</name>
    <dbReference type="NCBI Taxonomy" id="61149"/>
    <lineage>
        <taxon>Eukaryota</taxon>
        <taxon>Viridiplantae</taxon>
        <taxon>Streptophyta</taxon>
        <taxon>Embryophyta</taxon>
        <taxon>Tracheophyta</taxon>
        <taxon>Spermatophyta</taxon>
        <taxon>Magnoliopsida</taxon>
        <taxon>eudicotyledons</taxon>
        <taxon>Gunneridae</taxon>
        <taxon>Pentapetalae</taxon>
        <taxon>rosids</taxon>
        <taxon>fabids</taxon>
        <taxon>Malpighiales</taxon>
        <taxon>Rhizophoraceae</taxon>
        <taxon>Rhizophora</taxon>
    </lineage>
</organism>
<reference evidence="1" key="1">
    <citation type="submission" date="2018-02" db="EMBL/GenBank/DDBJ databases">
        <title>Rhizophora mucronata_Transcriptome.</title>
        <authorList>
            <person name="Meera S.P."/>
            <person name="Sreeshan A."/>
            <person name="Augustine A."/>
        </authorList>
    </citation>
    <scope>NUCLEOTIDE SEQUENCE</scope>
    <source>
        <tissue evidence="1">Leaf</tissue>
    </source>
</reference>
<dbReference type="AlphaFoldDB" id="A0A2P2KKH3"/>
<evidence type="ECO:0000313" key="1">
    <source>
        <dbReference type="EMBL" id="MBX06222.1"/>
    </source>
</evidence>
<name>A0A2P2KKH3_RHIMU</name>
<protein>
    <submittedName>
        <fullName evidence="1">Uncharacterized protein</fullName>
    </submittedName>
</protein>
<sequence>MKVYLKNTSRGYGEGYLYPKCNALQNSYLKRKRKTLQIF</sequence>
<accession>A0A2P2KKH3</accession>
<dbReference type="EMBL" id="GGEC01025738">
    <property type="protein sequence ID" value="MBX06222.1"/>
    <property type="molecule type" value="Transcribed_RNA"/>
</dbReference>